<proteinExistence type="predicted"/>
<feature type="transmembrane region" description="Helical" evidence="5">
    <location>
        <begin position="55"/>
        <end position="75"/>
    </location>
</feature>
<evidence type="ECO:0000256" key="4">
    <source>
        <dbReference type="ARBA" id="ARBA00023136"/>
    </source>
</evidence>
<dbReference type="Proteomes" id="UP000314980">
    <property type="component" value="Unassembled WGS sequence"/>
</dbReference>
<evidence type="ECO:0000256" key="1">
    <source>
        <dbReference type="ARBA" id="ARBA00004141"/>
    </source>
</evidence>
<dbReference type="AlphaFoldDB" id="A0A4W6BNH3"/>
<dbReference type="GO" id="GO:0016020">
    <property type="term" value="C:membrane"/>
    <property type="evidence" value="ECO:0007669"/>
    <property type="project" value="UniProtKB-SubCell"/>
</dbReference>
<evidence type="ECO:0000313" key="6">
    <source>
        <dbReference type="Ensembl" id="ENSLCAP00010002601.1"/>
    </source>
</evidence>
<keyword evidence="4 5" id="KW-0472">Membrane</keyword>
<dbReference type="STRING" id="8187.ENSLCAP00010002601"/>
<evidence type="ECO:0000256" key="2">
    <source>
        <dbReference type="ARBA" id="ARBA00022692"/>
    </source>
</evidence>
<dbReference type="GeneTree" id="ENSGT00510000051675"/>
<keyword evidence="3 5" id="KW-1133">Transmembrane helix</keyword>
<reference evidence="6" key="3">
    <citation type="submission" date="2025-09" db="UniProtKB">
        <authorList>
            <consortium name="Ensembl"/>
        </authorList>
    </citation>
    <scope>IDENTIFICATION</scope>
</reference>
<comment type="subcellular location">
    <subcellularLocation>
        <location evidence="1">Membrane</location>
        <topology evidence="1">Multi-pass membrane protein</topology>
    </subcellularLocation>
</comment>
<keyword evidence="7" id="KW-1185">Reference proteome</keyword>
<evidence type="ECO:0000256" key="5">
    <source>
        <dbReference type="SAM" id="Phobius"/>
    </source>
</evidence>
<protein>
    <submittedName>
        <fullName evidence="6">Uncharacterized protein</fullName>
    </submittedName>
</protein>
<reference evidence="7" key="1">
    <citation type="submission" date="2015-09" db="EMBL/GenBank/DDBJ databases">
        <authorList>
            <person name="Sai Rama Sridatta P."/>
        </authorList>
    </citation>
    <scope>NUCLEOTIDE SEQUENCE [LARGE SCALE GENOMIC DNA]</scope>
</reference>
<dbReference type="Pfam" id="PF04103">
    <property type="entry name" value="CD20"/>
    <property type="match status" value="1"/>
</dbReference>
<dbReference type="FunCoup" id="A0A4W6BNH3">
    <property type="interactions" value="5"/>
</dbReference>
<sequence length="219" mass="24745">MSVSMTKADRVTVFTLTSDLKSPYPPVCEIFKGLCYNPVCCTVSQHLRRTSQSSLGTLHIMIGSLNIGFGVIVGLSQYHFQTLLYPVYFLVWFCIWFSFVIVNVILNLAGVGFAIAAIILYSNVVNIGDRWLSWTCSFEDYWRIPTPYPELPPMITKGNVFFMSHQMFMRNINAMLVVLSVLELCVTISSAVLGIKALRSSEKEEDKLHKPLLEEITTK</sequence>
<dbReference type="InterPro" id="IPR007237">
    <property type="entry name" value="CD20-like"/>
</dbReference>
<dbReference type="Ensembl" id="ENSLCAT00010002689.1">
    <property type="protein sequence ID" value="ENSLCAP00010002601.1"/>
    <property type="gene ID" value="ENSLCAG00010001445.1"/>
</dbReference>
<reference evidence="6" key="2">
    <citation type="submission" date="2025-08" db="UniProtKB">
        <authorList>
            <consortium name="Ensembl"/>
        </authorList>
    </citation>
    <scope>IDENTIFICATION</scope>
</reference>
<keyword evidence="2 5" id="KW-0812">Transmembrane</keyword>
<dbReference type="InParanoid" id="A0A4W6BNH3"/>
<accession>A0A4W6BNH3</accession>
<name>A0A4W6BNH3_LATCA</name>
<organism evidence="6 7">
    <name type="scientific">Lates calcarifer</name>
    <name type="common">Barramundi</name>
    <name type="synonym">Holocentrus calcarifer</name>
    <dbReference type="NCBI Taxonomy" id="8187"/>
    <lineage>
        <taxon>Eukaryota</taxon>
        <taxon>Metazoa</taxon>
        <taxon>Chordata</taxon>
        <taxon>Craniata</taxon>
        <taxon>Vertebrata</taxon>
        <taxon>Euteleostomi</taxon>
        <taxon>Actinopterygii</taxon>
        <taxon>Neopterygii</taxon>
        <taxon>Teleostei</taxon>
        <taxon>Neoteleostei</taxon>
        <taxon>Acanthomorphata</taxon>
        <taxon>Carangaria</taxon>
        <taxon>Carangaria incertae sedis</taxon>
        <taxon>Centropomidae</taxon>
        <taxon>Lates</taxon>
    </lineage>
</organism>
<feature type="transmembrane region" description="Helical" evidence="5">
    <location>
        <begin position="87"/>
        <end position="120"/>
    </location>
</feature>
<evidence type="ECO:0000313" key="7">
    <source>
        <dbReference type="Proteomes" id="UP000314980"/>
    </source>
</evidence>
<evidence type="ECO:0000256" key="3">
    <source>
        <dbReference type="ARBA" id="ARBA00022989"/>
    </source>
</evidence>
<feature type="transmembrane region" description="Helical" evidence="5">
    <location>
        <begin position="172"/>
        <end position="195"/>
    </location>
</feature>